<reference evidence="3" key="1">
    <citation type="submission" date="2015-01" db="EMBL/GenBank/DDBJ databases">
        <authorList>
            <person name="Aksoy S."/>
            <person name="Warren W."/>
            <person name="Wilson R.K."/>
        </authorList>
    </citation>
    <scope>NUCLEOTIDE SEQUENCE [LARGE SCALE GENOMIC DNA]</scope>
    <source>
        <strain evidence="3">IAEA</strain>
    </source>
</reference>
<feature type="region of interest" description="Disordered" evidence="1">
    <location>
        <begin position="66"/>
        <end position="96"/>
    </location>
</feature>
<reference evidence="2" key="2">
    <citation type="submission" date="2020-05" db="UniProtKB">
        <authorList>
            <consortium name="EnsemblMetazoa"/>
        </authorList>
    </citation>
    <scope>IDENTIFICATION</scope>
    <source>
        <strain evidence="2">IAEA</strain>
    </source>
</reference>
<evidence type="ECO:0000256" key="1">
    <source>
        <dbReference type="SAM" id="MobiDB-lite"/>
    </source>
</evidence>
<proteinExistence type="predicted"/>
<evidence type="ECO:0000313" key="3">
    <source>
        <dbReference type="Proteomes" id="UP000092460"/>
    </source>
</evidence>
<protein>
    <submittedName>
        <fullName evidence="2">Uncharacterized protein</fullName>
    </submittedName>
</protein>
<keyword evidence="3" id="KW-1185">Reference proteome</keyword>
<sequence>MKISCKSLLYFIRIHSMNFCLKSKSSSLSRTASTGELHFVLLAELITDSCAVILLTGDLGGVIDTTKSTSSSSSSRSSSPATARQSLSRPLLDESC</sequence>
<evidence type="ECO:0000313" key="2">
    <source>
        <dbReference type="EnsemblMetazoa" id="GPPI016125-PA"/>
    </source>
</evidence>
<dbReference type="AlphaFoldDB" id="A0A1B0B1U7"/>
<feature type="compositionally biased region" description="Low complexity" evidence="1">
    <location>
        <begin position="66"/>
        <end position="79"/>
    </location>
</feature>
<name>A0A1B0B1U7_9MUSC</name>
<organism evidence="2 3">
    <name type="scientific">Glossina palpalis gambiensis</name>
    <dbReference type="NCBI Taxonomy" id="67801"/>
    <lineage>
        <taxon>Eukaryota</taxon>
        <taxon>Metazoa</taxon>
        <taxon>Ecdysozoa</taxon>
        <taxon>Arthropoda</taxon>
        <taxon>Hexapoda</taxon>
        <taxon>Insecta</taxon>
        <taxon>Pterygota</taxon>
        <taxon>Neoptera</taxon>
        <taxon>Endopterygota</taxon>
        <taxon>Diptera</taxon>
        <taxon>Brachycera</taxon>
        <taxon>Muscomorpha</taxon>
        <taxon>Hippoboscoidea</taxon>
        <taxon>Glossinidae</taxon>
        <taxon>Glossina</taxon>
    </lineage>
</organism>
<dbReference type="Proteomes" id="UP000092460">
    <property type="component" value="Unassembled WGS sequence"/>
</dbReference>
<accession>A0A1B0B1U7</accession>
<dbReference type="VEuPathDB" id="VectorBase:GPPI016125"/>
<dbReference type="EMBL" id="JXJN01007311">
    <property type="status" value="NOT_ANNOTATED_CDS"/>
    <property type="molecule type" value="Genomic_DNA"/>
</dbReference>
<dbReference type="EnsemblMetazoa" id="GPPI016125-RA">
    <property type="protein sequence ID" value="GPPI016125-PA"/>
    <property type="gene ID" value="GPPI016125"/>
</dbReference>